<dbReference type="EMBL" id="VDCQ01000017">
    <property type="protein sequence ID" value="TNJ65618.1"/>
    <property type="molecule type" value="Genomic_DNA"/>
</dbReference>
<name>A0A5C4T963_9BACL</name>
<reference evidence="1 2" key="1">
    <citation type="submission" date="2019-05" db="EMBL/GenBank/DDBJ databases">
        <title>We sequenced the genome of Paenibacillus hemerocallicola KCTC 33185 for further insight into its adaptation and study the phylogeny of Paenibacillus.</title>
        <authorList>
            <person name="Narsing Rao M.P."/>
        </authorList>
    </citation>
    <scope>NUCLEOTIDE SEQUENCE [LARGE SCALE GENOMIC DNA]</scope>
    <source>
        <strain evidence="1 2">KCTC 33185</strain>
    </source>
</reference>
<evidence type="ECO:0000313" key="1">
    <source>
        <dbReference type="EMBL" id="TNJ65618.1"/>
    </source>
</evidence>
<evidence type="ECO:0000313" key="2">
    <source>
        <dbReference type="Proteomes" id="UP000307943"/>
    </source>
</evidence>
<proteinExistence type="predicted"/>
<dbReference type="RefSeq" id="WP_139602911.1">
    <property type="nucleotide sequence ID" value="NZ_VDCQ01000017.1"/>
</dbReference>
<organism evidence="1 2">
    <name type="scientific">Paenibacillus hemerocallicola</name>
    <dbReference type="NCBI Taxonomy" id="1172614"/>
    <lineage>
        <taxon>Bacteria</taxon>
        <taxon>Bacillati</taxon>
        <taxon>Bacillota</taxon>
        <taxon>Bacilli</taxon>
        <taxon>Bacillales</taxon>
        <taxon>Paenibacillaceae</taxon>
        <taxon>Paenibacillus</taxon>
    </lineage>
</organism>
<dbReference type="AlphaFoldDB" id="A0A5C4T963"/>
<keyword evidence="2" id="KW-1185">Reference proteome</keyword>
<comment type="caution">
    <text evidence="1">The sequence shown here is derived from an EMBL/GenBank/DDBJ whole genome shotgun (WGS) entry which is preliminary data.</text>
</comment>
<accession>A0A5C4T963</accession>
<dbReference type="OrthoDB" id="9800461at2"/>
<dbReference type="Proteomes" id="UP000307943">
    <property type="component" value="Unassembled WGS sequence"/>
</dbReference>
<evidence type="ECO:0008006" key="3">
    <source>
        <dbReference type="Google" id="ProtNLM"/>
    </source>
</evidence>
<protein>
    <recommendedName>
        <fullName evidence="3">DUF3052 domain-containing protein</fullName>
    </recommendedName>
</protein>
<gene>
    <name evidence="1" type="ORF">FE784_14445</name>
</gene>
<sequence>MNEQLLGKLRYKEGAAAVWNAPEGYDLGIGSPAERTEGAYDFALLYVNNFSEAEQWVPKVIPDLKEDALFWVSYPKQGPKAKEKPDINRDILAAWVQEHTPYRAVSNVAIDEKWSALRFRPQDKVKTGKRT</sequence>